<dbReference type="SUPFAM" id="SSF57667">
    <property type="entry name" value="beta-beta-alpha zinc fingers"/>
    <property type="match status" value="1"/>
</dbReference>
<dbReference type="InterPro" id="IPR052426">
    <property type="entry name" value="Plant_dev_regulator"/>
</dbReference>
<evidence type="ECO:0000259" key="9">
    <source>
        <dbReference type="PROSITE" id="PS50157"/>
    </source>
</evidence>
<evidence type="ECO:0000256" key="1">
    <source>
        <dbReference type="ARBA" id="ARBA00004123"/>
    </source>
</evidence>
<evidence type="ECO:0000256" key="6">
    <source>
        <dbReference type="ARBA" id="ARBA00023163"/>
    </source>
</evidence>
<dbReference type="PANTHER" id="PTHR45801">
    <property type="entry name" value="OS07G0101800 PROTEIN"/>
    <property type="match status" value="1"/>
</dbReference>
<keyword evidence="6" id="KW-0804">Transcription</keyword>
<keyword evidence="11" id="KW-1185">Reference proteome</keyword>
<dbReference type="InterPro" id="IPR036236">
    <property type="entry name" value="Znf_C2H2_sf"/>
</dbReference>
<comment type="caution">
    <text evidence="10">The sequence shown here is derived from an EMBL/GenBank/DDBJ whole genome shotgun (WGS) entry which is preliminary data.</text>
</comment>
<keyword evidence="2" id="KW-0479">Metal-binding</keyword>
<evidence type="ECO:0000313" key="11">
    <source>
        <dbReference type="Proteomes" id="UP001630127"/>
    </source>
</evidence>
<organism evidence="10 11">
    <name type="scientific">Cinchona calisaya</name>
    <dbReference type="NCBI Taxonomy" id="153742"/>
    <lineage>
        <taxon>Eukaryota</taxon>
        <taxon>Viridiplantae</taxon>
        <taxon>Streptophyta</taxon>
        <taxon>Embryophyta</taxon>
        <taxon>Tracheophyta</taxon>
        <taxon>Spermatophyta</taxon>
        <taxon>Magnoliopsida</taxon>
        <taxon>eudicotyledons</taxon>
        <taxon>Gunneridae</taxon>
        <taxon>Pentapetalae</taxon>
        <taxon>asterids</taxon>
        <taxon>lamiids</taxon>
        <taxon>Gentianales</taxon>
        <taxon>Rubiaceae</taxon>
        <taxon>Cinchonoideae</taxon>
        <taxon>Cinchoneae</taxon>
        <taxon>Cinchona</taxon>
    </lineage>
</organism>
<reference evidence="10 11" key="1">
    <citation type="submission" date="2024-11" db="EMBL/GenBank/DDBJ databases">
        <title>A near-complete genome assembly of Cinchona calisaya.</title>
        <authorList>
            <person name="Lian D.C."/>
            <person name="Zhao X.W."/>
            <person name="Wei L."/>
        </authorList>
    </citation>
    <scope>NUCLEOTIDE SEQUENCE [LARGE SCALE GENOMIC DNA]</scope>
    <source>
        <tissue evidence="10">Nenye</tissue>
    </source>
</reference>
<feature type="domain" description="C2H2-type" evidence="9">
    <location>
        <begin position="56"/>
        <end position="83"/>
    </location>
</feature>
<evidence type="ECO:0000256" key="5">
    <source>
        <dbReference type="ARBA" id="ARBA00023015"/>
    </source>
</evidence>
<keyword evidence="7" id="KW-0539">Nucleus</keyword>
<gene>
    <name evidence="10" type="ORF">ACH5RR_005307</name>
</gene>
<dbReference type="PROSITE" id="PS50157">
    <property type="entry name" value="ZINC_FINGER_C2H2_2"/>
    <property type="match status" value="1"/>
</dbReference>
<accession>A0ABD3AL22</accession>
<dbReference type="EMBL" id="JBJUIK010000003">
    <property type="protein sequence ID" value="KAL3531786.1"/>
    <property type="molecule type" value="Genomic_DNA"/>
</dbReference>
<evidence type="ECO:0000256" key="8">
    <source>
        <dbReference type="PROSITE-ProRule" id="PRU00042"/>
    </source>
</evidence>
<dbReference type="Gene3D" id="3.30.160.60">
    <property type="entry name" value="Classic Zinc Finger"/>
    <property type="match status" value="1"/>
</dbReference>
<dbReference type="InterPro" id="IPR013087">
    <property type="entry name" value="Znf_C2H2_type"/>
</dbReference>
<keyword evidence="4" id="KW-0862">Zinc</keyword>
<name>A0ABD3AL22_9GENT</name>
<dbReference type="PROSITE" id="PS00028">
    <property type="entry name" value="ZINC_FINGER_C2H2_1"/>
    <property type="match status" value="1"/>
</dbReference>
<evidence type="ECO:0000256" key="4">
    <source>
        <dbReference type="ARBA" id="ARBA00022833"/>
    </source>
</evidence>
<dbReference type="Proteomes" id="UP001630127">
    <property type="component" value="Unassembled WGS sequence"/>
</dbReference>
<dbReference type="SMART" id="SM00355">
    <property type="entry name" value="ZnF_C2H2"/>
    <property type="match status" value="1"/>
</dbReference>
<evidence type="ECO:0000256" key="2">
    <source>
        <dbReference type="ARBA" id="ARBA00022723"/>
    </source>
</evidence>
<comment type="subcellular location">
    <subcellularLocation>
        <location evidence="1">Nucleus</location>
    </subcellularLocation>
</comment>
<keyword evidence="3 8" id="KW-0863">Zinc-finger</keyword>
<evidence type="ECO:0000313" key="10">
    <source>
        <dbReference type="EMBL" id="KAL3531786.1"/>
    </source>
</evidence>
<evidence type="ECO:0000256" key="3">
    <source>
        <dbReference type="ARBA" id="ARBA00022771"/>
    </source>
</evidence>
<dbReference type="PANTHER" id="PTHR45801:SF94">
    <property type="entry name" value="ZINC FINGER PROTEIN 10"/>
    <property type="match status" value="1"/>
</dbReference>
<dbReference type="Pfam" id="PF13912">
    <property type="entry name" value="zf-C2H2_6"/>
    <property type="match status" value="1"/>
</dbReference>
<sequence length="289" mass="32453">MEQARYWMRTAKRKHDFGSHVFASVQKPTYDSWEEQAFAEDAAGNLGGCIWPPRSYSCSFCGREFKSAQALGGHMNVHRRDRARLKQSPTPNIEVLPPHNHILNNPCTFLYNRNSEDSDQGVLITSPLSPIRVSSSPPSKIDCDQEKILGAPQFFSSIVRENQKSNMSSPQYWSNFVADKYFHVSSDLKNGDNKGSKTSESNGRANGEYVKADLSVSLKLLLCRTHSNISDAEEFQNCKRRRIDETSITLLPKSTTVEKCLQQSTDVIGPNAIDELDLELRLGDPPNVK</sequence>
<dbReference type="GO" id="GO:0005634">
    <property type="term" value="C:nucleus"/>
    <property type="evidence" value="ECO:0007669"/>
    <property type="project" value="UniProtKB-SubCell"/>
</dbReference>
<keyword evidence="5" id="KW-0805">Transcription regulation</keyword>
<dbReference type="AlphaFoldDB" id="A0ABD3AL22"/>
<protein>
    <recommendedName>
        <fullName evidence="9">C2H2-type domain-containing protein</fullName>
    </recommendedName>
</protein>
<dbReference type="GO" id="GO:0008270">
    <property type="term" value="F:zinc ion binding"/>
    <property type="evidence" value="ECO:0007669"/>
    <property type="project" value="UniProtKB-KW"/>
</dbReference>
<proteinExistence type="predicted"/>
<evidence type="ECO:0000256" key="7">
    <source>
        <dbReference type="ARBA" id="ARBA00023242"/>
    </source>
</evidence>